<dbReference type="RefSeq" id="WP_223179167.1">
    <property type="nucleotide sequence ID" value="NZ_JACVQF010000013.1"/>
</dbReference>
<dbReference type="GO" id="GO:0003824">
    <property type="term" value="F:catalytic activity"/>
    <property type="evidence" value="ECO:0007669"/>
    <property type="project" value="InterPro"/>
</dbReference>
<dbReference type="SUPFAM" id="SSF52777">
    <property type="entry name" value="CoA-dependent acyltransferases"/>
    <property type="match status" value="2"/>
</dbReference>
<dbReference type="Gene3D" id="3.30.559.30">
    <property type="entry name" value="Nonribosomal peptide synthetase, condensation domain"/>
    <property type="match status" value="1"/>
</dbReference>
<reference evidence="2" key="2">
    <citation type="submission" date="2020-09" db="EMBL/GenBank/DDBJ databases">
        <authorList>
            <person name="Luo X."/>
        </authorList>
    </citation>
    <scope>NUCLEOTIDE SEQUENCE</scope>
    <source>
        <strain evidence="2">TRM S81-3</strain>
    </source>
</reference>
<dbReference type="AlphaFoldDB" id="A0A926KXI4"/>
<protein>
    <submittedName>
        <fullName evidence="2">Non-ribosomal peptide synthetase</fullName>
    </submittedName>
</protein>
<dbReference type="InterPro" id="IPR001242">
    <property type="entry name" value="Condensation_dom"/>
</dbReference>
<dbReference type="PANTHER" id="PTHR45527:SF1">
    <property type="entry name" value="FATTY ACID SYNTHASE"/>
    <property type="match status" value="1"/>
</dbReference>
<comment type="caution">
    <text evidence="2">The sequence shown here is derived from an EMBL/GenBank/DDBJ whole genome shotgun (WGS) entry which is preliminary data.</text>
</comment>
<organism evidence="2 3">
    <name type="scientific">Streptomyces griseicoloratus</name>
    <dbReference type="NCBI Taxonomy" id="2752516"/>
    <lineage>
        <taxon>Bacteria</taxon>
        <taxon>Bacillati</taxon>
        <taxon>Actinomycetota</taxon>
        <taxon>Actinomycetes</taxon>
        <taxon>Kitasatosporales</taxon>
        <taxon>Streptomycetaceae</taxon>
        <taxon>Streptomyces</taxon>
    </lineage>
</organism>
<gene>
    <name evidence="2" type="ORF">H0H10_00220</name>
</gene>
<feature type="non-terminal residue" evidence="2">
    <location>
        <position position="250"/>
    </location>
</feature>
<dbReference type="EMBL" id="JACVQF010000013">
    <property type="protein sequence ID" value="MBD0417629.1"/>
    <property type="molecule type" value="Genomic_DNA"/>
</dbReference>
<dbReference type="GO" id="GO:0031177">
    <property type="term" value="F:phosphopantetheine binding"/>
    <property type="evidence" value="ECO:0007669"/>
    <property type="project" value="TreeGrafter"/>
</dbReference>
<dbReference type="InterPro" id="IPR023213">
    <property type="entry name" value="CAT-like_dom_sf"/>
</dbReference>
<dbReference type="Pfam" id="PF00668">
    <property type="entry name" value="Condensation"/>
    <property type="match status" value="1"/>
</dbReference>
<evidence type="ECO:0000259" key="1">
    <source>
        <dbReference type="Pfam" id="PF00668"/>
    </source>
</evidence>
<proteinExistence type="predicted"/>
<feature type="non-terminal residue" evidence="2">
    <location>
        <position position="1"/>
    </location>
</feature>
<dbReference type="Proteomes" id="UP000621210">
    <property type="component" value="Unassembled WGS sequence"/>
</dbReference>
<dbReference type="GO" id="GO:0008610">
    <property type="term" value="P:lipid biosynthetic process"/>
    <property type="evidence" value="ECO:0007669"/>
    <property type="project" value="UniProtKB-ARBA"/>
</dbReference>
<accession>A0A926KXI4</accession>
<dbReference type="GO" id="GO:0043041">
    <property type="term" value="P:amino acid activation for nonribosomal peptide biosynthetic process"/>
    <property type="evidence" value="ECO:0007669"/>
    <property type="project" value="TreeGrafter"/>
</dbReference>
<evidence type="ECO:0000313" key="3">
    <source>
        <dbReference type="Proteomes" id="UP000621210"/>
    </source>
</evidence>
<evidence type="ECO:0000313" key="2">
    <source>
        <dbReference type="EMBL" id="MBD0417629.1"/>
    </source>
</evidence>
<name>A0A926KXI4_9ACTN</name>
<dbReference type="Gene3D" id="3.30.559.10">
    <property type="entry name" value="Chloramphenicol acetyltransferase-like domain"/>
    <property type="match status" value="1"/>
</dbReference>
<dbReference type="GO" id="GO:0044550">
    <property type="term" value="P:secondary metabolite biosynthetic process"/>
    <property type="evidence" value="ECO:0007669"/>
    <property type="project" value="TreeGrafter"/>
</dbReference>
<dbReference type="PANTHER" id="PTHR45527">
    <property type="entry name" value="NONRIBOSOMAL PEPTIDE SYNTHETASE"/>
    <property type="match status" value="1"/>
</dbReference>
<keyword evidence="3" id="KW-1185">Reference proteome</keyword>
<feature type="domain" description="Condensation" evidence="1">
    <location>
        <begin position="4"/>
        <end position="248"/>
    </location>
</feature>
<reference evidence="2" key="1">
    <citation type="submission" date="2020-09" db="EMBL/GenBank/DDBJ databases">
        <title>Streptomyces grisecoloratus sp. nov., isolated from cotton soil.</title>
        <authorList>
            <person name="Xing L."/>
        </authorList>
    </citation>
    <scope>NUCLEOTIDE SEQUENCE</scope>
    <source>
        <strain evidence="2">TRM S81-3</strain>
    </source>
</reference>
<dbReference type="GO" id="GO:0005737">
    <property type="term" value="C:cytoplasm"/>
    <property type="evidence" value="ECO:0007669"/>
    <property type="project" value="TreeGrafter"/>
</dbReference>
<sequence length="250" mass="27783">ANIADVYPLAPLQEGILFHHLLQADDRTDVYLSPRVVEFDSRSRLDAFLGGLQQVVERHDIYRTAILWEGLREPVQVVLRDVALPVEEVVLDPEDVDQGRQLAALAGSRMELTRAPLIRVHIAAEPGSDRWLALLRIHHLVQDHTTQDLLLGELGAFLSGREDLLPEPLPFRNFVAQARLGVSREEHERYFDTLLGDVTEPTAPYGLLDVHGDGSDVVRAHLRLDGELGGRVREAARSLGTSAATVFHLA</sequence>